<dbReference type="PANTHER" id="PTHR33908">
    <property type="entry name" value="MANNOSYLTRANSFERASE YKCB-RELATED"/>
    <property type="match status" value="1"/>
</dbReference>
<keyword evidence="3" id="KW-0328">Glycosyltransferase</keyword>
<organism evidence="12 13">
    <name type="scientific">Thermogemmatispora tikiterensis</name>
    <dbReference type="NCBI Taxonomy" id="1825093"/>
    <lineage>
        <taxon>Bacteria</taxon>
        <taxon>Bacillati</taxon>
        <taxon>Chloroflexota</taxon>
        <taxon>Ktedonobacteria</taxon>
        <taxon>Thermogemmatisporales</taxon>
        <taxon>Thermogemmatisporaceae</taxon>
        <taxon>Thermogemmatispora</taxon>
    </lineage>
</organism>
<comment type="caution">
    <text evidence="12">The sequence shown here is derived from an EMBL/GenBank/DDBJ whole genome shotgun (WGS) entry which is preliminary data.</text>
</comment>
<dbReference type="EMBL" id="MCIF01000002">
    <property type="protein sequence ID" value="RAQ97776.1"/>
    <property type="molecule type" value="Genomic_DNA"/>
</dbReference>
<feature type="transmembrane region" description="Helical" evidence="9">
    <location>
        <begin position="66"/>
        <end position="90"/>
    </location>
</feature>
<feature type="transmembrane region" description="Helical" evidence="9">
    <location>
        <begin position="97"/>
        <end position="117"/>
    </location>
</feature>
<keyword evidence="7 9" id="KW-0472">Membrane</keyword>
<feature type="domain" description="Glycosyltransferase RgtA/B/C/D-like" evidence="10">
    <location>
        <begin position="51"/>
        <end position="209"/>
    </location>
</feature>
<accession>A0A328VJC4</accession>
<dbReference type="Pfam" id="PF13231">
    <property type="entry name" value="PMT_2"/>
    <property type="match status" value="1"/>
</dbReference>
<dbReference type="InterPro" id="IPR056785">
    <property type="entry name" value="YkcA/B-like_C"/>
</dbReference>
<feature type="compositionally biased region" description="Polar residues" evidence="8">
    <location>
        <begin position="295"/>
        <end position="307"/>
    </location>
</feature>
<evidence type="ECO:0000256" key="2">
    <source>
        <dbReference type="ARBA" id="ARBA00022475"/>
    </source>
</evidence>
<keyword evidence="6 9" id="KW-1133">Transmembrane helix</keyword>
<proteinExistence type="predicted"/>
<feature type="transmembrane region" description="Helical" evidence="9">
    <location>
        <begin position="403"/>
        <end position="421"/>
    </location>
</feature>
<dbReference type="Proteomes" id="UP000248706">
    <property type="component" value="Unassembled WGS sequence"/>
</dbReference>
<evidence type="ECO:0000313" key="12">
    <source>
        <dbReference type="EMBL" id="RAQ97776.1"/>
    </source>
</evidence>
<feature type="transmembrane region" description="Helical" evidence="9">
    <location>
        <begin position="169"/>
        <end position="185"/>
    </location>
</feature>
<evidence type="ECO:0000256" key="1">
    <source>
        <dbReference type="ARBA" id="ARBA00004651"/>
    </source>
</evidence>
<dbReference type="PANTHER" id="PTHR33908:SF3">
    <property type="entry name" value="UNDECAPRENYL PHOSPHATE-ALPHA-4-AMINO-4-DEOXY-L-ARABINOSE ARABINOSYL TRANSFERASE"/>
    <property type="match status" value="1"/>
</dbReference>
<name>A0A328VJC4_9CHLR</name>
<gene>
    <name evidence="12" type="ORF">A4R35_19710</name>
</gene>
<evidence type="ECO:0000256" key="5">
    <source>
        <dbReference type="ARBA" id="ARBA00022692"/>
    </source>
</evidence>
<evidence type="ECO:0000256" key="7">
    <source>
        <dbReference type="ARBA" id="ARBA00023136"/>
    </source>
</evidence>
<feature type="region of interest" description="Disordered" evidence="8">
    <location>
        <begin position="268"/>
        <end position="353"/>
    </location>
</feature>
<evidence type="ECO:0000256" key="3">
    <source>
        <dbReference type="ARBA" id="ARBA00022676"/>
    </source>
</evidence>
<protein>
    <submittedName>
        <fullName evidence="12">Uncharacterized protein</fullName>
    </submittedName>
</protein>
<dbReference type="Pfam" id="PF24878">
    <property type="entry name" value="YkcB_C"/>
    <property type="match status" value="1"/>
</dbReference>
<dbReference type="InterPro" id="IPR038731">
    <property type="entry name" value="RgtA/B/C-like"/>
</dbReference>
<dbReference type="GO" id="GO:0005886">
    <property type="term" value="C:plasma membrane"/>
    <property type="evidence" value="ECO:0007669"/>
    <property type="project" value="UniProtKB-SubCell"/>
</dbReference>
<reference evidence="12 13" key="1">
    <citation type="submission" date="2016-08" db="EMBL/GenBank/DDBJ databases">
        <title>Analysis of Carbohydrate Active Enzymes in Thermogemmatispora T81 Reveals Carbohydrate Degradation Ability.</title>
        <authorList>
            <person name="Tomazini A."/>
            <person name="Lal S."/>
            <person name="Stott M."/>
            <person name="Henrissat B."/>
            <person name="Polikarpov I."/>
            <person name="Sparling R."/>
            <person name="Levin D.B."/>
        </authorList>
    </citation>
    <scope>NUCLEOTIDE SEQUENCE [LARGE SCALE GENOMIC DNA]</scope>
    <source>
        <strain evidence="12 13">T81</strain>
    </source>
</reference>
<feature type="transmembrane region" description="Helical" evidence="9">
    <location>
        <begin position="123"/>
        <end position="140"/>
    </location>
</feature>
<feature type="compositionally biased region" description="Low complexity" evidence="8">
    <location>
        <begin position="268"/>
        <end position="287"/>
    </location>
</feature>
<dbReference type="InterPro" id="IPR050297">
    <property type="entry name" value="LipidA_mod_glycosyltrf_83"/>
</dbReference>
<evidence type="ECO:0000256" key="4">
    <source>
        <dbReference type="ARBA" id="ARBA00022679"/>
    </source>
</evidence>
<feature type="transmembrane region" description="Helical" evidence="9">
    <location>
        <begin position="192"/>
        <end position="212"/>
    </location>
</feature>
<keyword evidence="13" id="KW-1185">Reference proteome</keyword>
<feature type="compositionally biased region" description="Low complexity" evidence="8">
    <location>
        <begin position="327"/>
        <end position="345"/>
    </location>
</feature>
<evidence type="ECO:0000256" key="6">
    <source>
        <dbReference type="ARBA" id="ARBA00022989"/>
    </source>
</evidence>
<feature type="transmembrane region" description="Helical" evidence="9">
    <location>
        <begin position="516"/>
        <end position="538"/>
    </location>
</feature>
<dbReference type="GO" id="GO:0009103">
    <property type="term" value="P:lipopolysaccharide biosynthetic process"/>
    <property type="evidence" value="ECO:0007669"/>
    <property type="project" value="UniProtKB-ARBA"/>
</dbReference>
<evidence type="ECO:0000256" key="8">
    <source>
        <dbReference type="SAM" id="MobiDB-lite"/>
    </source>
</evidence>
<feature type="domain" description="Putative mannosyltransferase YkcA/B-like C-terminal" evidence="11">
    <location>
        <begin position="619"/>
        <end position="707"/>
    </location>
</feature>
<sequence>MALLSVFLNFYQLGANGFGNLYYAAGVRSMLDNWHNFFFVSFDPGGFVTIDKPPLGFWLQVASAKIFGFTAFSILLPQALAGVLSVLLLYHLVRRHFGTTAGLLAALALAISPISVVTNRNNTIDSTLVFVMLLGAWAVMRAAETGKLRWLLLCALCIGLGFNIKMLEAYLVVPAYGLLYLLAAPRRIWVRIGHLALALVVLLAVSFSWALAVDLTPASARPYVGSSQDNSEISLALGYNGIERLLGQFGFGPGARGNFSAFERSINGTNSSSSSSANNNSGNNGTNPPSPASNYFQPGSNNSNGSAPATEASATPGYNNGTGNGNAAGTPGQVPEGFQGARNAGGNAGGGGMFGTGTPGPFRLFNEPLGGQIVWLLPLALLGIVAVAWQRRPRFRGDPEQQGLVLWGVWLLTTAVFFSVAGFFHQYYLTTMAPAVAALFGIGVVVMWHDYRRRGWRGWLLPLALLLTALEQLHIITSNPAWGTWLIPLIAVPCALAALVLFMARFIPFLRERAQVLVPALVVALIALQLTPAVWSFIPVLRGEAASLPTAGPGNQFGGLGAGGFSAFDRGNGNDAARFRSYFGDFERAASGQNGSGALPANGQGPNGGDGGVTVNTALINYLEAHRNGAKYLVAVMSSNEADSIILATNQPVMAMGGFSGSDPILTPAKLAQLVESGQVRFFLISGSGRGFGGGGQSDLISWITQHCKEVPSSAWESSSTGSTSTGSFGGTQLYEYTGSFGGTQLYEYTGS</sequence>
<dbReference type="GO" id="GO:0016763">
    <property type="term" value="F:pentosyltransferase activity"/>
    <property type="evidence" value="ECO:0007669"/>
    <property type="project" value="TreeGrafter"/>
</dbReference>
<feature type="transmembrane region" description="Helical" evidence="9">
    <location>
        <begin position="482"/>
        <end position="504"/>
    </location>
</feature>
<keyword evidence="5 9" id="KW-0812">Transmembrane</keyword>
<keyword evidence="4" id="KW-0808">Transferase</keyword>
<feature type="transmembrane region" description="Helical" evidence="9">
    <location>
        <begin position="373"/>
        <end position="391"/>
    </location>
</feature>
<comment type="subcellular location">
    <subcellularLocation>
        <location evidence="1">Cell membrane</location>
        <topology evidence="1">Multi-pass membrane protein</topology>
    </subcellularLocation>
</comment>
<evidence type="ECO:0000259" key="11">
    <source>
        <dbReference type="Pfam" id="PF24878"/>
    </source>
</evidence>
<feature type="transmembrane region" description="Helical" evidence="9">
    <location>
        <begin position="459"/>
        <end position="476"/>
    </location>
</feature>
<evidence type="ECO:0000256" key="9">
    <source>
        <dbReference type="SAM" id="Phobius"/>
    </source>
</evidence>
<evidence type="ECO:0000259" key="10">
    <source>
        <dbReference type="Pfam" id="PF13231"/>
    </source>
</evidence>
<dbReference type="AlphaFoldDB" id="A0A328VJC4"/>
<feature type="transmembrane region" description="Helical" evidence="9">
    <location>
        <begin position="427"/>
        <end position="447"/>
    </location>
</feature>
<dbReference type="GO" id="GO:0010041">
    <property type="term" value="P:response to iron(III) ion"/>
    <property type="evidence" value="ECO:0007669"/>
    <property type="project" value="TreeGrafter"/>
</dbReference>
<evidence type="ECO:0000313" key="13">
    <source>
        <dbReference type="Proteomes" id="UP000248706"/>
    </source>
</evidence>
<keyword evidence="2" id="KW-1003">Cell membrane</keyword>